<evidence type="ECO:0000313" key="2">
    <source>
        <dbReference type="Proteomes" id="UP000009877"/>
    </source>
</evidence>
<dbReference type="EMBL" id="ANHZ02000018">
    <property type="protein sequence ID" value="EME36113.1"/>
    <property type="molecule type" value="Genomic_DNA"/>
</dbReference>
<comment type="caution">
    <text evidence="1">The sequence shown here is derived from an EMBL/GenBank/DDBJ whole genome shotgun (WGS) entry which is preliminary data.</text>
</comment>
<accession>M2XTH1</accession>
<organism evidence="1 2">
    <name type="scientific">Kocuria palustris PEL</name>
    <dbReference type="NCBI Taxonomy" id="1236550"/>
    <lineage>
        <taxon>Bacteria</taxon>
        <taxon>Bacillati</taxon>
        <taxon>Actinomycetota</taxon>
        <taxon>Actinomycetes</taxon>
        <taxon>Micrococcales</taxon>
        <taxon>Micrococcaceae</taxon>
        <taxon>Kocuria</taxon>
    </lineage>
</organism>
<sequence>MRWDELFADMEAQLAAERFRDVEREAAELTRAETAEALLQDRFLGCEGAAVHVGLRGGSSVRGEAAGAGMGWVMLDGSAVQLLIPLESVLWVEGLDRRRGDPQRRSRLGLGQAVRALAQARAGVRVILVDGVPGAALEGTIDRAGRDHLDLAMHPDDEFRRRRAVRAMRTVPFSAIACVVSDAAAAGRA</sequence>
<reference evidence="1 2" key="1">
    <citation type="journal article" date="2014" name="Genome Announc.">
        <title>Draft Genome Sequence of Kocuria palustris PEL.</title>
        <authorList>
            <person name="Sharma G."/>
            <person name="Khatri I."/>
            <person name="Subramanian S."/>
        </authorList>
    </citation>
    <scope>NUCLEOTIDE SEQUENCE [LARGE SCALE GENOMIC DNA]</scope>
    <source>
        <strain evidence="1 2">PEL</strain>
    </source>
</reference>
<dbReference type="STRING" id="71999.KPaMU14_03735"/>
<name>M2XTH1_9MICC</name>
<gene>
    <name evidence="1" type="ORF">C884_00881</name>
</gene>
<dbReference type="Proteomes" id="UP000009877">
    <property type="component" value="Unassembled WGS sequence"/>
</dbReference>
<dbReference type="AlphaFoldDB" id="M2XTH1"/>
<protein>
    <submittedName>
        <fullName evidence="1">Uncharacterized protein</fullName>
    </submittedName>
</protein>
<proteinExistence type="predicted"/>
<evidence type="ECO:0000313" key="1">
    <source>
        <dbReference type="EMBL" id="EME36113.1"/>
    </source>
</evidence>
<keyword evidence="2" id="KW-1185">Reference proteome</keyword>